<dbReference type="EMBL" id="JAKJXP020000010">
    <property type="protein sequence ID" value="KAK7755850.1"/>
    <property type="molecule type" value="Genomic_DNA"/>
</dbReference>
<evidence type="ECO:0008006" key="5">
    <source>
        <dbReference type="Google" id="ProtNLM"/>
    </source>
</evidence>
<dbReference type="InterPro" id="IPR036291">
    <property type="entry name" value="NAD(P)-bd_dom_sf"/>
</dbReference>
<protein>
    <recommendedName>
        <fullName evidence="5">Oxidoreductase</fullName>
    </recommendedName>
</protein>
<sequence>MPEFDFDPERDIPELTGKVILLTGGTAGLGALAISHLAKRNPARICFTGRQEKAAEAIRREVRDSGSSTELEFLPCDLTSLEAVRQTADALLARESRLDVLVANAGVMAKPVGLTKDGYELQFGTNHMGHALLIRKLLPLLEKTASGPGGDARIVILSSLAFVLAPRPNGIMFDELKTTQNYWFLGPFVRYAQSKLANVLYGQELARRYPSITTLIIDPGVSQTSLIGSLPLQHKLVVWLPNIGKFLRPEQGPLNHVWAVGTPRDQVVSGQLYEPVGKLSNEFPPFPLEPHTGERLWDWTEEEIKKFL</sequence>
<dbReference type="AlphaFoldDB" id="A0AAN9UUY8"/>
<dbReference type="PANTHER" id="PTHR24320">
    <property type="entry name" value="RETINOL DEHYDROGENASE"/>
    <property type="match status" value="1"/>
</dbReference>
<dbReference type="GO" id="GO:0016491">
    <property type="term" value="F:oxidoreductase activity"/>
    <property type="evidence" value="ECO:0007669"/>
    <property type="project" value="UniProtKB-KW"/>
</dbReference>
<gene>
    <name evidence="3" type="ORF">SLS62_002136</name>
</gene>
<dbReference type="Gene3D" id="3.40.50.720">
    <property type="entry name" value="NAD(P)-binding Rossmann-like Domain"/>
    <property type="match status" value="1"/>
</dbReference>
<comment type="similarity">
    <text evidence="1">Belongs to the short-chain dehydrogenases/reductases (SDR) family.</text>
</comment>
<evidence type="ECO:0000256" key="1">
    <source>
        <dbReference type="ARBA" id="ARBA00006484"/>
    </source>
</evidence>
<name>A0AAN9UUY8_9PEZI</name>
<evidence type="ECO:0000256" key="2">
    <source>
        <dbReference type="ARBA" id="ARBA00023002"/>
    </source>
</evidence>
<reference evidence="3 4" key="1">
    <citation type="submission" date="2024-02" db="EMBL/GenBank/DDBJ databases">
        <title>De novo assembly and annotation of 12 fungi associated with fruit tree decline syndrome in Ontario, Canada.</title>
        <authorList>
            <person name="Sulman M."/>
            <person name="Ellouze W."/>
            <person name="Ilyukhin E."/>
        </authorList>
    </citation>
    <scope>NUCLEOTIDE SEQUENCE [LARGE SCALE GENOMIC DNA]</scope>
    <source>
        <strain evidence="3 4">M11/M66-122</strain>
    </source>
</reference>
<proteinExistence type="inferred from homology"/>
<dbReference type="Pfam" id="PF00106">
    <property type="entry name" value="adh_short"/>
    <property type="match status" value="1"/>
</dbReference>
<dbReference type="SUPFAM" id="SSF51735">
    <property type="entry name" value="NAD(P)-binding Rossmann-fold domains"/>
    <property type="match status" value="1"/>
</dbReference>
<evidence type="ECO:0000313" key="4">
    <source>
        <dbReference type="Proteomes" id="UP001320420"/>
    </source>
</evidence>
<organism evidence="3 4">
    <name type="scientific">Diatrype stigma</name>
    <dbReference type="NCBI Taxonomy" id="117547"/>
    <lineage>
        <taxon>Eukaryota</taxon>
        <taxon>Fungi</taxon>
        <taxon>Dikarya</taxon>
        <taxon>Ascomycota</taxon>
        <taxon>Pezizomycotina</taxon>
        <taxon>Sordariomycetes</taxon>
        <taxon>Xylariomycetidae</taxon>
        <taxon>Xylariales</taxon>
        <taxon>Diatrypaceae</taxon>
        <taxon>Diatrype</taxon>
    </lineage>
</organism>
<dbReference type="PRINTS" id="PR00081">
    <property type="entry name" value="GDHRDH"/>
</dbReference>
<keyword evidence="4" id="KW-1185">Reference proteome</keyword>
<dbReference type="InterPro" id="IPR002347">
    <property type="entry name" value="SDR_fam"/>
</dbReference>
<evidence type="ECO:0000313" key="3">
    <source>
        <dbReference type="EMBL" id="KAK7755850.1"/>
    </source>
</evidence>
<keyword evidence="2" id="KW-0560">Oxidoreductase</keyword>
<comment type="caution">
    <text evidence="3">The sequence shown here is derived from an EMBL/GenBank/DDBJ whole genome shotgun (WGS) entry which is preliminary data.</text>
</comment>
<dbReference type="Proteomes" id="UP001320420">
    <property type="component" value="Unassembled WGS sequence"/>
</dbReference>
<dbReference type="PANTHER" id="PTHR24320:SF154">
    <property type="entry name" value="OXIDOREDUCTASE, SHORT-CHAIN DEHYDROGENASE_REDUCTASE FAMILY (AFU_ORTHOLOGUE AFUA_2G04560)"/>
    <property type="match status" value="1"/>
</dbReference>
<accession>A0AAN9UUY8</accession>